<evidence type="ECO:0000313" key="2">
    <source>
        <dbReference type="EMBL" id="CAA9326981.1"/>
    </source>
</evidence>
<feature type="compositionally biased region" description="Basic residues" evidence="1">
    <location>
        <begin position="317"/>
        <end position="326"/>
    </location>
</feature>
<dbReference type="EMBL" id="CADCTW010000106">
    <property type="protein sequence ID" value="CAA9326981.1"/>
    <property type="molecule type" value="Genomic_DNA"/>
</dbReference>
<feature type="compositionally biased region" description="Gly residues" evidence="1">
    <location>
        <begin position="108"/>
        <end position="121"/>
    </location>
</feature>
<proteinExistence type="predicted"/>
<feature type="non-terminal residue" evidence="2">
    <location>
        <position position="347"/>
    </location>
</feature>
<feature type="region of interest" description="Disordered" evidence="1">
    <location>
        <begin position="18"/>
        <end position="71"/>
    </location>
</feature>
<evidence type="ECO:0000256" key="1">
    <source>
        <dbReference type="SAM" id="MobiDB-lite"/>
    </source>
</evidence>
<dbReference type="AlphaFoldDB" id="A0A6J4LCA4"/>
<gene>
    <name evidence="2" type="ORF">AVDCRST_MAG68-2318</name>
</gene>
<dbReference type="GO" id="GO:0004756">
    <property type="term" value="F:selenide, water dikinase activity"/>
    <property type="evidence" value="ECO:0007669"/>
    <property type="project" value="UniProtKB-EC"/>
</dbReference>
<feature type="non-terminal residue" evidence="2">
    <location>
        <position position="1"/>
    </location>
</feature>
<accession>A0A6J4LCA4</accession>
<feature type="compositionally biased region" description="Basic residues" evidence="1">
    <location>
        <begin position="48"/>
        <end position="60"/>
    </location>
</feature>
<keyword evidence="2" id="KW-0808">Transferase</keyword>
<name>A0A6J4LCA4_9BACT</name>
<keyword evidence="2" id="KW-0418">Kinase</keyword>
<reference evidence="2" key="1">
    <citation type="submission" date="2020-02" db="EMBL/GenBank/DDBJ databases">
        <authorList>
            <person name="Meier V. D."/>
        </authorList>
    </citation>
    <scope>NUCLEOTIDE SEQUENCE</scope>
    <source>
        <strain evidence="2">AVDCRST_MAG68</strain>
    </source>
</reference>
<dbReference type="EC" id="2.7.9.3" evidence="2"/>
<feature type="compositionally biased region" description="Basic residues" evidence="1">
    <location>
        <begin position="158"/>
        <end position="186"/>
    </location>
</feature>
<feature type="compositionally biased region" description="Low complexity" evidence="1">
    <location>
        <begin position="327"/>
        <end position="338"/>
    </location>
</feature>
<sequence length="347" mass="38413">ANRAHHPPHRVLARSGVRVQDRPRRAHPHPGWRAAGGPRPAPAGWERRARRRGRLPAGRRARGDQHHRFLHAHRGRPVRLWRHRLGQRHQRRVCHGGHADPGHRHPGVAGGPAGTRGGGRGAARRERRLPAGRDSAGGRAQHRRSGAHLRPGRDGHRASRRGAHQHPGARRVRAVPHQAARRRHPDHRAEAGHPARRGLRHGARADAGAQRRGPRAGGGRVRRHHDGRDRLWPPGPPDRAVRGERGARGGPFRRRPAPGRAPLLPGAEDHPRRHAAQLGQLRPQGRPPHRRAAHPPVRPSDQWRPPGRRGPIGPRRLPARHPRARAGRGSLWRAAPGGRRARGHGAV</sequence>
<feature type="region of interest" description="Disordered" evidence="1">
    <location>
        <begin position="93"/>
        <end position="347"/>
    </location>
</feature>
<feature type="compositionally biased region" description="Low complexity" evidence="1">
    <location>
        <begin position="31"/>
        <end position="44"/>
    </location>
</feature>
<protein>
    <submittedName>
        <fullName evidence="2">Selenide,water dikinase</fullName>
        <ecNumber evidence="2">2.7.9.3</ecNumber>
    </submittedName>
</protein>
<organism evidence="2">
    <name type="scientific">uncultured Gemmatimonadota bacterium</name>
    <dbReference type="NCBI Taxonomy" id="203437"/>
    <lineage>
        <taxon>Bacteria</taxon>
        <taxon>Pseudomonadati</taxon>
        <taxon>Gemmatimonadota</taxon>
        <taxon>environmental samples</taxon>
    </lineage>
</organism>